<keyword evidence="2" id="KW-0560">Oxidoreductase</keyword>
<proteinExistence type="inferred from homology"/>
<dbReference type="GO" id="GO:0016491">
    <property type="term" value="F:oxidoreductase activity"/>
    <property type="evidence" value="ECO:0007669"/>
    <property type="project" value="UniProtKB-KW"/>
</dbReference>
<reference evidence="3 5" key="1">
    <citation type="submission" date="2016-01" db="EMBL/GenBank/DDBJ databases">
        <title>The new phylogeny of the genus Mycobacterium.</title>
        <authorList>
            <person name="Tarcisio F."/>
            <person name="Conor M."/>
            <person name="Antonella G."/>
            <person name="Elisabetta G."/>
            <person name="Giulia F.S."/>
            <person name="Sara T."/>
            <person name="Anna F."/>
            <person name="Clotilde B."/>
            <person name="Roberto B."/>
            <person name="Veronica D.S."/>
            <person name="Fabio R."/>
            <person name="Monica P."/>
            <person name="Olivier J."/>
            <person name="Enrico T."/>
            <person name="Nicola S."/>
        </authorList>
    </citation>
    <scope>NUCLEOTIDE SEQUENCE [LARGE SCALE GENOMIC DNA]</scope>
    <source>
        <strain evidence="3 5">DSM 44243</strain>
    </source>
</reference>
<dbReference type="CDD" id="cd05233">
    <property type="entry name" value="SDR_c"/>
    <property type="match status" value="1"/>
</dbReference>
<dbReference type="PANTHER" id="PTHR43639:SF1">
    <property type="entry name" value="SHORT-CHAIN DEHYDROGENASE_REDUCTASE FAMILY PROTEIN"/>
    <property type="match status" value="1"/>
</dbReference>
<organism evidence="3 5">
    <name type="scientific">Mycobacterium celatum</name>
    <dbReference type="NCBI Taxonomy" id="28045"/>
    <lineage>
        <taxon>Bacteria</taxon>
        <taxon>Bacillati</taxon>
        <taxon>Actinomycetota</taxon>
        <taxon>Actinomycetes</taxon>
        <taxon>Mycobacteriales</taxon>
        <taxon>Mycobacteriaceae</taxon>
        <taxon>Mycobacterium</taxon>
    </lineage>
</organism>
<comment type="similarity">
    <text evidence="1">Belongs to the short-chain dehydrogenases/reductases (SDR) family.</text>
</comment>
<dbReference type="OrthoDB" id="286404at2"/>
<evidence type="ECO:0000313" key="6">
    <source>
        <dbReference type="Proteomes" id="UP000230971"/>
    </source>
</evidence>
<dbReference type="PRINTS" id="PR00080">
    <property type="entry name" value="SDRFAMILY"/>
</dbReference>
<evidence type="ECO:0000313" key="3">
    <source>
        <dbReference type="EMBL" id="ORV08372.1"/>
    </source>
</evidence>
<dbReference type="RefSeq" id="WP_062540686.1">
    <property type="nucleotide sequence ID" value="NZ_BBUN01000249.1"/>
</dbReference>
<evidence type="ECO:0000313" key="5">
    <source>
        <dbReference type="Proteomes" id="UP000193907"/>
    </source>
</evidence>
<comment type="caution">
    <text evidence="3">The sequence shown here is derived from an EMBL/GenBank/DDBJ whole genome shotgun (WGS) entry which is preliminary data.</text>
</comment>
<dbReference type="Proteomes" id="UP000193907">
    <property type="component" value="Unassembled WGS sequence"/>
</dbReference>
<evidence type="ECO:0000256" key="2">
    <source>
        <dbReference type="ARBA" id="ARBA00023002"/>
    </source>
</evidence>
<dbReference type="Pfam" id="PF13561">
    <property type="entry name" value="adh_short_C2"/>
    <property type="match status" value="1"/>
</dbReference>
<name>A0A1X1RKU7_MYCCE</name>
<dbReference type="InterPro" id="IPR036291">
    <property type="entry name" value="NAD(P)-bd_dom_sf"/>
</dbReference>
<dbReference type="InterPro" id="IPR002347">
    <property type="entry name" value="SDR_fam"/>
</dbReference>
<evidence type="ECO:0000313" key="4">
    <source>
        <dbReference type="EMBL" id="PIB78450.1"/>
    </source>
</evidence>
<reference evidence="4 6" key="2">
    <citation type="journal article" date="2017" name="Infect. Genet. Evol.">
        <title>The new phylogeny of the genus Mycobacterium: The old and the news.</title>
        <authorList>
            <person name="Tortoli E."/>
            <person name="Fedrizzi T."/>
            <person name="Meehan C.J."/>
            <person name="Trovato A."/>
            <person name="Grottola A."/>
            <person name="Giacobazzi E."/>
            <person name="Serpini G.F."/>
            <person name="Tagliazucchi S."/>
            <person name="Fabio A."/>
            <person name="Bettua C."/>
            <person name="Bertorelli R."/>
            <person name="Frascaro F."/>
            <person name="De Sanctis V."/>
            <person name="Pecorari M."/>
            <person name="Jousson O."/>
            <person name="Segata N."/>
            <person name="Cirillo D.M."/>
        </authorList>
    </citation>
    <scope>NUCLEOTIDE SEQUENCE [LARGE SCALE GENOMIC DNA]</scope>
    <source>
        <strain evidence="4 6">NCTC 12882</strain>
    </source>
</reference>
<accession>A0A1X1RKU7</accession>
<dbReference type="STRING" id="28045.AWB95_19930"/>
<dbReference type="Proteomes" id="UP000230971">
    <property type="component" value="Unassembled WGS sequence"/>
</dbReference>
<dbReference type="Gene3D" id="3.40.50.720">
    <property type="entry name" value="NAD(P)-binding Rossmann-like Domain"/>
    <property type="match status" value="1"/>
</dbReference>
<dbReference type="PRINTS" id="PR00081">
    <property type="entry name" value="GDHRDH"/>
</dbReference>
<dbReference type="SUPFAM" id="SSF51735">
    <property type="entry name" value="NAD(P)-binding Rossmann-fold domains"/>
    <property type="match status" value="1"/>
</dbReference>
<evidence type="ECO:0000256" key="1">
    <source>
        <dbReference type="ARBA" id="ARBA00006484"/>
    </source>
</evidence>
<dbReference type="FunFam" id="3.40.50.720:FF:000084">
    <property type="entry name" value="Short-chain dehydrogenase reductase"/>
    <property type="match status" value="1"/>
</dbReference>
<dbReference type="AlphaFoldDB" id="A0A1X1RKU7"/>
<dbReference type="EMBL" id="LQOM01000046">
    <property type="protein sequence ID" value="ORV08372.1"/>
    <property type="molecule type" value="Genomic_DNA"/>
</dbReference>
<keyword evidence="5" id="KW-1185">Reference proteome</keyword>
<dbReference type="PANTHER" id="PTHR43639">
    <property type="entry name" value="OXIDOREDUCTASE, SHORT-CHAIN DEHYDROGENASE/REDUCTASE FAMILY (AFU_ORTHOLOGUE AFUA_5G02870)"/>
    <property type="match status" value="1"/>
</dbReference>
<protein>
    <submittedName>
        <fullName evidence="4">NAD(P)-dependent oxidoreductase</fullName>
    </submittedName>
    <submittedName>
        <fullName evidence="3">Short-chain dehydrogenase</fullName>
    </submittedName>
</protein>
<sequence length="254" mass="26805">MSYAEQLFDLTDRVVLITGGSRGLGREMAFGVARCGADVVIASRNMDNCVSTAKEIEAETGRTAMPYQVHVGRWDQLDGLVDATYDRFGKIDTLINNAGMSPLYDTLTDVTEKLFDAVVNLNLKGPFRLSALVGERMVAAGSGSIINVSTAGSLRPTPDIIPYAAAKAGLNAMTEALAKAFGPTVRVNTLMAGPFLTDVSKAWGLEQATENPFRHLSLQRAGDPAEIVGAALFLASDASSFTTGSTVRADGGIP</sequence>
<dbReference type="EMBL" id="PDKV01000015">
    <property type="protein sequence ID" value="PIB78450.1"/>
    <property type="molecule type" value="Genomic_DNA"/>
</dbReference>
<gene>
    <name evidence="3" type="ORF">AWB95_19930</name>
    <name evidence="4" type="ORF">CQY23_13325</name>
</gene>